<evidence type="ECO:0000313" key="5">
    <source>
        <dbReference type="Proteomes" id="UP001596411"/>
    </source>
</evidence>
<name>A0ABW2EV33_9GAMM</name>
<dbReference type="SUPFAM" id="SSF46689">
    <property type="entry name" value="Homeodomain-like"/>
    <property type="match status" value="1"/>
</dbReference>
<evidence type="ECO:0000259" key="3">
    <source>
        <dbReference type="Pfam" id="PF08511"/>
    </source>
</evidence>
<keyword evidence="5" id="KW-1185">Reference proteome</keyword>
<dbReference type="EMBL" id="JBHSZP010000012">
    <property type="protein sequence ID" value="MFC7088799.1"/>
    <property type="molecule type" value="Genomic_DNA"/>
</dbReference>
<evidence type="ECO:0000313" key="4">
    <source>
        <dbReference type="EMBL" id="MFC7088799.1"/>
    </source>
</evidence>
<dbReference type="Proteomes" id="UP001596411">
    <property type="component" value="Unassembled WGS sequence"/>
</dbReference>
<dbReference type="Pfam" id="PF08511">
    <property type="entry name" value="COQ9"/>
    <property type="match status" value="1"/>
</dbReference>
<accession>A0ABW2EV33</accession>
<evidence type="ECO:0000259" key="2">
    <source>
        <dbReference type="Pfam" id="PF00440"/>
    </source>
</evidence>
<gene>
    <name evidence="4" type="ORF">ACFQH5_04430</name>
</gene>
<proteinExistence type="predicted"/>
<dbReference type="InterPro" id="IPR013718">
    <property type="entry name" value="COQ9_C"/>
</dbReference>
<keyword evidence="1" id="KW-0238">DNA-binding</keyword>
<dbReference type="SUPFAM" id="SSF48498">
    <property type="entry name" value="Tetracyclin repressor-like, C-terminal domain"/>
    <property type="match status" value="1"/>
</dbReference>
<organism evidence="4 5">
    <name type="scientific">Halomonas salifodinae</name>
    <dbReference type="NCBI Taxonomy" id="438745"/>
    <lineage>
        <taxon>Bacteria</taxon>
        <taxon>Pseudomonadati</taxon>
        <taxon>Pseudomonadota</taxon>
        <taxon>Gammaproteobacteria</taxon>
        <taxon>Oceanospirillales</taxon>
        <taxon>Halomonadaceae</taxon>
        <taxon>Halomonas</taxon>
    </lineage>
</organism>
<dbReference type="RefSeq" id="WP_346062117.1">
    <property type="nucleotide sequence ID" value="NZ_BAAADR010000007.1"/>
</dbReference>
<dbReference type="Pfam" id="PF00440">
    <property type="entry name" value="TetR_N"/>
    <property type="match status" value="1"/>
</dbReference>
<dbReference type="Gene3D" id="1.10.357.10">
    <property type="entry name" value="Tetracycline Repressor, domain 2"/>
    <property type="match status" value="1"/>
</dbReference>
<feature type="domain" description="COQ9 C-terminal" evidence="3">
    <location>
        <begin position="178"/>
        <end position="211"/>
    </location>
</feature>
<evidence type="ECO:0000256" key="1">
    <source>
        <dbReference type="ARBA" id="ARBA00023125"/>
    </source>
</evidence>
<feature type="domain" description="HTH tetR-type" evidence="2">
    <location>
        <begin position="38"/>
        <end position="83"/>
    </location>
</feature>
<protein>
    <submittedName>
        <fullName evidence="4">TetR family transcriptional regulator</fullName>
    </submittedName>
</protein>
<dbReference type="InterPro" id="IPR036271">
    <property type="entry name" value="Tet_transcr_reg_TetR-rel_C_sf"/>
</dbReference>
<dbReference type="InterPro" id="IPR001647">
    <property type="entry name" value="HTH_TetR"/>
</dbReference>
<sequence>MSMIPIGGAVTETAPVAPHDTANHAGRRHAGRRYADDILEAALHQAEARGWEAVSLIAVADHLGLPAAAVLDHYRDANDLADAWFLRGWRAMLADKPLGFAAWSARKRLGHCLLAWFDALAPHRRVTVQMLRTKAHPPHLHTWVPMLFDLSRTVQWWREAARLEAPYGSRRAQLEEIGLTALFLATLRVWAHDESEGQRRTRRFLERRLGRAEWWLTRCDGCRKRHRRGRRASAG</sequence>
<comment type="caution">
    <text evidence="4">The sequence shown here is derived from an EMBL/GenBank/DDBJ whole genome shotgun (WGS) entry which is preliminary data.</text>
</comment>
<reference evidence="5" key="1">
    <citation type="journal article" date="2019" name="Int. J. Syst. Evol. Microbiol.">
        <title>The Global Catalogue of Microorganisms (GCM) 10K type strain sequencing project: providing services to taxonomists for standard genome sequencing and annotation.</title>
        <authorList>
            <consortium name="The Broad Institute Genomics Platform"/>
            <consortium name="The Broad Institute Genome Sequencing Center for Infectious Disease"/>
            <person name="Wu L."/>
            <person name="Ma J."/>
        </authorList>
    </citation>
    <scope>NUCLEOTIDE SEQUENCE [LARGE SCALE GENOMIC DNA]</scope>
    <source>
        <strain evidence="5">CGMCC 1.13666</strain>
    </source>
</reference>
<dbReference type="InterPro" id="IPR009057">
    <property type="entry name" value="Homeodomain-like_sf"/>
</dbReference>